<name>A0A8T2PAR2_9TELE</name>
<evidence type="ECO:0000313" key="2">
    <source>
        <dbReference type="Proteomes" id="UP000824540"/>
    </source>
</evidence>
<sequence length="258" mass="28586">MRVQRIGDEVRVKQLGGATASCPFYNPVSPFIVAHPSAALASLCSQKVEWGRRQEGSNTAPAAGTGQQWSCRLEVERLNLLLPPCLCVPVSEEASLEEQVRRIKDIEAIESESFVAQAFKSTRDGKKASETAEMKQEAEPDDHAVEKLEVSLPTVIHYHDTDSLAHPSELSIWKVHGICGVSPTHTGLRRLLMSSVIALCFWSSVSFTTSLLPLLLSPICLSIRLSVQLFMDKEEAEERWLNRLIALRQERLMGSPVP</sequence>
<dbReference type="Proteomes" id="UP000824540">
    <property type="component" value="Unassembled WGS sequence"/>
</dbReference>
<evidence type="ECO:0000313" key="1">
    <source>
        <dbReference type="EMBL" id="KAG9348311.1"/>
    </source>
</evidence>
<dbReference type="OrthoDB" id="8942368at2759"/>
<accession>A0A8T2PAR2</accession>
<dbReference type="AlphaFoldDB" id="A0A8T2PAR2"/>
<proteinExistence type="predicted"/>
<protein>
    <submittedName>
        <fullName evidence="1">Uncharacterized protein</fullName>
    </submittedName>
</protein>
<keyword evidence="2" id="KW-1185">Reference proteome</keyword>
<dbReference type="EMBL" id="JAFBMS010000011">
    <property type="protein sequence ID" value="KAG9348311.1"/>
    <property type="molecule type" value="Genomic_DNA"/>
</dbReference>
<reference evidence="1" key="1">
    <citation type="thesis" date="2021" institute="BYU ScholarsArchive" country="Provo, UT, USA">
        <title>Applications of and Algorithms for Genome Assembly and Genomic Analyses with an Emphasis on Marine Teleosts.</title>
        <authorList>
            <person name="Pickett B.D."/>
        </authorList>
    </citation>
    <scope>NUCLEOTIDE SEQUENCE</scope>
    <source>
        <strain evidence="1">HI-2016</strain>
    </source>
</reference>
<comment type="caution">
    <text evidence="1">The sequence shown here is derived from an EMBL/GenBank/DDBJ whole genome shotgun (WGS) entry which is preliminary data.</text>
</comment>
<gene>
    <name evidence="1" type="ORF">JZ751_002046</name>
</gene>
<organism evidence="1 2">
    <name type="scientific">Albula glossodonta</name>
    <name type="common">roundjaw bonefish</name>
    <dbReference type="NCBI Taxonomy" id="121402"/>
    <lineage>
        <taxon>Eukaryota</taxon>
        <taxon>Metazoa</taxon>
        <taxon>Chordata</taxon>
        <taxon>Craniata</taxon>
        <taxon>Vertebrata</taxon>
        <taxon>Euteleostomi</taxon>
        <taxon>Actinopterygii</taxon>
        <taxon>Neopterygii</taxon>
        <taxon>Teleostei</taxon>
        <taxon>Albuliformes</taxon>
        <taxon>Albulidae</taxon>
        <taxon>Albula</taxon>
    </lineage>
</organism>